<evidence type="ECO:0000256" key="1">
    <source>
        <dbReference type="SAM" id="Phobius"/>
    </source>
</evidence>
<protein>
    <recommendedName>
        <fullName evidence="4">DUF3139 domain-containing protein</fullName>
    </recommendedName>
</protein>
<name>A0A2S2KRL3_9ARCH</name>
<dbReference type="AlphaFoldDB" id="A0A2S2KRL3"/>
<feature type="transmembrane region" description="Helical" evidence="1">
    <location>
        <begin position="6"/>
        <end position="30"/>
    </location>
</feature>
<proteinExistence type="predicted"/>
<keyword evidence="1" id="KW-0472">Membrane</keyword>
<organism evidence="2 3">
    <name type="scientific">Nitrosopumilus zosterae</name>
    <dbReference type="NCBI Taxonomy" id="718286"/>
    <lineage>
        <taxon>Archaea</taxon>
        <taxon>Nitrososphaerota</taxon>
        <taxon>Nitrososphaeria</taxon>
        <taxon>Nitrosopumilales</taxon>
        <taxon>Nitrosopumilaceae</taxon>
        <taxon>Nitrosopumilus</taxon>
    </lineage>
</organism>
<accession>A0A2S2KRL3</accession>
<dbReference type="Proteomes" id="UP000245829">
    <property type="component" value="Unassembled WGS sequence"/>
</dbReference>
<dbReference type="OrthoDB" id="2059at2157"/>
<evidence type="ECO:0000313" key="2">
    <source>
        <dbReference type="EMBL" id="GBH34095.1"/>
    </source>
</evidence>
<keyword evidence="1" id="KW-0812">Transmembrane</keyword>
<reference evidence="2 3" key="1">
    <citation type="submission" date="2018-05" db="EMBL/GenBank/DDBJ databases">
        <title>genome sequencing of Nitrosopumilus sp. NM25.</title>
        <authorList>
            <person name="Mori K."/>
            <person name="Nakagawa T."/>
        </authorList>
    </citation>
    <scope>NUCLEOTIDE SEQUENCE [LARGE SCALE GENOMIC DNA]</scope>
    <source>
        <strain evidence="2 3">NM25</strain>
    </source>
</reference>
<gene>
    <name evidence="2" type="ORF">NZNM25_08860</name>
</gene>
<evidence type="ECO:0000313" key="3">
    <source>
        <dbReference type="Proteomes" id="UP000245829"/>
    </source>
</evidence>
<keyword evidence="1" id="KW-1133">Transmembrane helix</keyword>
<dbReference type="RefSeq" id="WP_146195986.1">
    <property type="nucleotide sequence ID" value="NZ_AP026695.1"/>
</dbReference>
<comment type="caution">
    <text evidence="2">The sequence shown here is derived from an EMBL/GenBank/DDBJ whole genome shotgun (WGS) entry which is preliminary data.</text>
</comment>
<dbReference type="EMBL" id="BGKI01000004">
    <property type="protein sequence ID" value="GBH34095.1"/>
    <property type="molecule type" value="Genomic_DNA"/>
</dbReference>
<dbReference type="GeneID" id="76208784"/>
<keyword evidence="3" id="KW-1185">Reference proteome</keyword>
<evidence type="ECO:0008006" key="4">
    <source>
        <dbReference type="Google" id="ProtNLM"/>
    </source>
</evidence>
<sequence length="130" mass="14924">MKTRNLIITGILGVVLSFFVITGFLVFVVAPLNNQQITDYQSNELVKQFHETYPQSGMTTMSGTLFEDHISFTYFKNARYVSLTFSDGMDGQKITYKCERIISSQEPVEIFYFEEPTIQTIKDNVCGEYD</sequence>